<organism evidence="1 2">
    <name type="scientific">Chryseobacterium zhengzhouense</name>
    <dbReference type="NCBI Taxonomy" id="1636086"/>
    <lineage>
        <taxon>Bacteria</taxon>
        <taxon>Pseudomonadati</taxon>
        <taxon>Bacteroidota</taxon>
        <taxon>Flavobacteriia</taxon>
        <taxon>Flavobacteriales</taxon>
        <taxon>Weeksellaceae</taxon>
        <taxon>Chryseobacterium group</taxon>
        <taxon>Chryseobacterium</taxon>
    </lineage>
</organism>
<dbReference type="SUPFAM" id="SSF56731">
    <property type="entry name" value="DNA primase core"/>
    <property type="match status" value="1"/>
</dbReference>
<evidence type="ECO:0008006" key="3">
    <source>
        <dbReference type="Google" id="ProtNLM"/>
    </source>
</evidence>
<reference evidence="2" key="1">
    <citation type="journal article" date="2019" name="Int. J. Syst. Evol. Microbiol.">
        <title>The Global Catalogue of Microorganisms (GCM) 10K type strain sequencing project: providing services to taxonomists for standard genome sequencing and annotation.</title>
        <authorList>
            <consortium name="The Broad Institute Genomics Platform"/>
            <consortium name="The Broad Institute Genome Sequencing Center for Infectious Disease"/>
            <person name="Wu L."/>
            <person name="Ma J."/>
        </authorList>
    </citation>
    <scope>NUCLEOTIDE SEQUENCE [LARGE SCALE GENOMIC DNA]</scope>
    <source>
        <strain evidence="2">CCUG 54781</strain>
    </source>
</reference>
<keyword evidence="2" id="KW-1185">Reference proteome</keyword>
<accession>A0ABW2LXU4</accession>
<dbReference type="Gene3D" id="3.40.1360.10">
    <property type="match status" value="1"/>
</dbReference>
<evidence type="ECO:0000313" key="1">
    <source>
        <dbReference type="EMBL" id="MFC7346007.1"/>
    </source>
</evidence>
<evidence type="ECO:0000313" key="2">
    <source>
        <dbReference type="Proteomes" id="UP001596550"/>
    </source>
</evidence>
<dbReference type="EMBL" id="JBHTCR010000002">
    <property type="protein sequence ID" value="MFC7346007.1"/>
    <property type="molecule type" value="Genomic_DNA"/>
</dbReference>
<dbReference type="RefSeq" id="WP_378174489.1">
    <property type="nucleotide sequence ID" value="NZ_JBHTCR010000002.1"/>
</dbReference>
<gene>
    <name evidence="1" type="ORF">ACFQO9_04650</name>
</gene>
<dbReference type="Proteomes" id="UP001596550">
    <property type="component" value="Unassembled WGS sequence"/>
</dbReference>
<name>A0ABW2LXU4_9FLAO</name>
<sequence>MSFPINQEQIFEATNGGWDLIERFLPEANPNKHFRIRKEGTESANVSKQGGIYFVRDWGDAGGFYSKSKHGIHIYSHFTGKTYFESLLALGEELGLIDKNKTAVKNISSCKFHEYQGVELNDDGFAYIKKEFTEYELEILGPLVTPELCEKYSLFSLESYSWLRKQENTQKEFCDVFTVTSSPTNPVFAFIISSGGGKPKISLHGPKKDVKVEPVDPSREWMKIYQPKSANKKYRFSYLGKKPKQHIFGLDILKRMTVKKEDILDEGGHFTGETKDKIEKVKKVIVCSGDRDSLNMASTGKADAVVWFNSETADISESEIGLLFKHAHEVINVPDLDPTGVEAGKKIALEHMDVKTAWLPEEITKRKDFRGNALKDFTDFMKINSSYDDEDQSELKKKVERFLELARPAKFWTSKWNKRTEVWDYKINYKNAFNFLKLNGFYRIKDENRKDGFYFVKQDKHILKEVSAQEIKDFFNNFLDQKQREKGLSLFPDDLLNMLIGSEAVSDKKLVNLETKEFDFTDHTAFRQYLFFDKFIWEVTADKVEEINKGYSRYVMENDILNNIIKKQTRHEINSREIKLEANFIDSDGKFNEGKPFFKIKKDENNNWDVRIFRKDCDFMNYLINASRVYWKEEVKNLPPTKREAYLEENKFILDKYKTEGSETGLDDDQVYEQELHFANKIFTFGYLLHRFKDPSKAWCVYAMDNEVVDDNESHGRTGKSLLFNNAVRLFMNSKYMGARKKNLLDSDFLYDGITEQTDYVLFDDADKRFQFNQLFTDITGDLNVNPKNQNAYLIPFHQSPKFCITTNYAPFGLDSSTMERILFVSYSDWYHGAKEDMESRSPLNDFEKRFFTEWDDKQWNLFLNFAIQCLQFYLSVKDKIGAPQGNIKKRNLITEMGPVFLEWAEGYFVDARLNNDVEKKEALRNLVEYNSAVKNISATSFKNKLKQFCELKGYVLNPSDKITSSDGRIIRSFNGQTTEMIYLAASEIELNPLYSSERDIDNPYTKK</sequence>
<proteinExistence type="predicted"/>
<dbReference type="CDD" id="cd00188">
    <property type="entry name" value="TOPRIM"/>
    <property type="match status" value="1"/>
</dbReference>
<comment type="caution">
    <text evidence="1">The sequence shown here is derived from an EMBL/GenBank/DDBJ whole genome shotgun (WGS) entry which is preliminary data.</text>
</comment>
<protein>
    <recommendedName>
        <fullName evidence="3">Toprim domain-containing protein</fullName>
    </recommendedName>
</protein>